<dbReference type="OrthoDB" id="7272296at2"/>
<dbReference type="AlphaFoldDB" id="A0A1L3FD33"/>
<dbReference type="EMBL" id="CP017637">
    <property type="protein sequence ID" value="APG11203.1"/>
    <property type="molecule type" value="Genomic_DNA"/>
</dbReference>
<proteinExistence type="predicted"/>
<protein>
    <submittedName>
        <fullName evidence="1">Uncharacterized protein</fullName>
    </submittedName>
</protein>
<evidence type="ECO:0000313" key="1">
    <source>
        <dbReference type="EMBL" id="APG11203.1"/>
    </source>
</evidence>
<dbReference type="InterPro" id="IPR011008">
    <property type="entry name" value="Dimeric_a/b-barrel"/>
</dbReference>
<accession>A0A1L3FD33</accession>
<reference evidence="1 2" key="1">
    <citation type="submission" date="2016-11" db="EMBL/GenBank/DDBJ databases">
        <title>Complete Genome Sequence of Bradyrhizobium sp. strain J5, an isolated from soybean nodule in Hokkaido.</title>
        <authorList>
            <person name="Kanehara K."/>
        </authorList>
    </citation>
    <scope>NUCLEOTIDE SEQUENCE [LARGE SCALE GENOMIC DNA]</scope>
    <source>
        <strain evidence="1 2">J5</strain>
    </source>
</reference>
<dbReference type="Proteomes" id="UP000181962">
    <property type="component" value="Chromosome"/>
</dbReference>
<organism evidence="1 2">
    <name type="scientific">Bradyrhizobium japonicum</name>
    <dbReference type="NCBI Taxonomy" id="375"/>
    <lineage>
        <taxon>Bacteria</taxon>
        <taxon>Pseudomonadati</taxon>
        <taxon>Pseudomonadota</taxon>
        <taxon>Alphaproteobacteria</taxon>
        <taxon>Hyphomicrobiales</taxon>
        <taxon>Nitrobacteraceae</taxon>
        <taxon>Bradyrhizobium</taxon>
    </lineage>
</organism>
<evidence type="ECO:0000313" key="2">
    <source>
        <dbReference type="Proteomes" id="UP000181962"/>
    </source>
</evidence>
<sequence length="109" mass="12311">MPAAYFVVRATVTDASKRAAFDTWYETAHVPDAVKAFGVAKAWRFWSLDDPSLHQAMYQFDDEAKLAAMLRGDALKQLVADFNRDWPDVKRTRETLVLAQEFAKQDAGA</sequence>
<gene>
    <name evidence="1" type="ORF">BKD09_22995</name>
</gene>
<dbReference type="SUPFAM" id="SSF54909">
    <property type="entry name" value="Dimeric alpha+beta barrel"/>
    <property type="match status" value="1"/>
</dbReference>
<dbReference type="RefSeq" id="WP_071912884.1">
    <property type="nucleotide sequence ID" value="NZ_CP017637.1"/>
</dbReference>
<name>A0A1L3FD33_BRAJP</name>